<keyword evidence="3" id="KW-1185">Reference proteome</keyword>
<dbReference type="EMBL" id="JAJFAZ020000007">
    <property type="protein sequence ID" value="KAI5319791.1"/>
    <property type="molecule type" value="Genomic_DNA"/>
</dbReference>
<dbReference type="Proteomes" id="UP001054821">
    <property type="component" value="Chromosome 7"/>
</dbReference>
<dbReference type="AlphaFoldDB" id="A0AAD4YSH3"/>
<organism evidence="2 3">
    <name type="scientific">Prunus dulcis</name>
    <name type="common">Almond</name>
    <name type="synonym">Amygdalus dulcis</name>
    <dbReference type="NCBI Taxonomy" id="3755"/>
    <lineage>
        <taxon>Eukaryota</taxon>
        <taxon>Viridiplantae</taxon>
        <taxon>Streptophyta</taxon>
        <taxon>Embryophyta</taxon>
        <taxon>Tracheophyta</taxon>
        <taxon>Spermatophyta</taxon>
        <taxon>Magnoliopsida</taxon>
        <taxon>eudicotyledons</taxon>
        <taxon>Gunneridae</taxon>
        <taxon>Pentapetalae</taxon>
        <taxon>rosids</taxon>
        <taxon>fabids</taxon>
        <taxon>Rosales</taxon>
        <taxon>Rosaceae</taxon>
        <taxon>Amygdaloideae</taxon>
        <taxon>Amygdaleae</taxon>
        <taxon>Prunus</taxon>
    </lineage>
</organism>
<feature type="compositionally biased region" description="Low complexity" evidence="1">
    <location>
        <begin position="117"/>
        <end position="141"/>
    </location>
</feature>
<protein>
    <submittedName>
        <fullName evidence="2">Uncharacterized protein</fullName>
    </submittedName>
</protein>
<proteinExistence type="predicted"/>
<sequence>MKKNCLLVELTDRRVEIPFTGSQIKSSSWIRPSKPQLHLGGPRPAASAPPGCRSAEEPQQPQLHLGGPRPAASSQPHPTRFFIPFSEFQQKRKLLEHKPISDLDGCDNLSQVKNLTSSAMASASAATSSPSSSARSRSSASQWTRIRACIKVQSLAQTGLNESSHG</sequence>
<feature type="region of interest" description="Disordered" evidence="1">
    <location>
        <begin position="117"/>
        <end position="142"/>
    </location>
</feature>
<feature type="region of interest" description="Disordered" evidence="1">
    <location>
        <begin position="25"/>
        <end position="79"/>
    </location>
</feature>
<accession>A0AAD4YSH3</accession>
<name>A0AAD4YSH3_PRUDU</name>
<evidence type="ECO:0000313" key="2">
    <source>
        <dbReference type="EMBL" id="KAI5319791.1"/>
    </source>
</evidence>
<reference evidence="2 3" key="1">
    <citation type="journal article" date="2022" name="G3 (Bethesda)">
        <title>Whole-genome sequence and methylome profiling of the almond [Prunus dulcis (Mill.) D.A. Webb] cultivar 'Nonpareil'.</title>
        <authorList>
            <person name="D'Amico-Willman K.M."/>
            <person name="Ouma W.Z."/>
            <person name="Meulia T."/>
            <person name="Sideli G.M."/>
            <person name="Gradziel T.M."/>
            <person name="Fresnedo-Ramirez J."/>
        </authorList>
    </citation>
    <scope>NUCLEOTIDE SEQUENCE [LARGE SCALE GENOMIC DNA]</scope>
    <source>
        <tissue evidence="2">Leaf</tissue>
    </source>
</reference>
<feature type="compositionally biased region" description="Low complexity" evidence="1">
    <location>
        <begin position="40"/>
        <end position="53"/>
    </location>
</feature>
<gene>
    <name evidence="2" type="ORF">L3X38_039499</name>
</gene>
<evidence type="ECO:0000256" key="1">
    <source>
        <dbReference type="SAM" id="MobiDB-lite"/>
    </source>
</evidence>
<evidence type="ECO:0000313" key="3">
    <source>
        <dbReference type="Proteomes" id="UP001054821"/>
    </source>
</evidence>
<comment type="caution">
    <text evidence="2">The sequence shown here is derived from an EMBL/GenBank/DDBJ whole genome shotgun (WGS) entry which is preliminary data.</text>
</comment>